<evidence type="ECO:0000256" key="3">
    <source>
        <dbReference type="ARBA" id="ARBA00022989"/>
    </source>
</evidence>
<feature type="transmembrane region" description="Helical" evidence="5">
    <location>
        <begin position="12"/>
        <end position="32"/>
    </location>
</feature>
<feature type="transmembrane region" description="Helical" evidence="5">
    <location>
        <begin position="80"/>
        <end position="99"/>
    </location>
</feature>
<name>A0A7M7HQA8_STRPU</name>
<dbReference type="GeneID" id="105446654"/>
<keyword evidence="2 5" id="KW-0812">Transmembrane</keyword>
<feature type="transmembrane region" description="Helical" evidence="5">
    <location>
        <begin position="263"/>
        <end position="282"/>
    </location>
</feature>
<dbReference type="InterPro" id="IPR000620">
    <property type="entry name" value="EamA_dom"/>
</dbReference>
<dbReference type="InParanoid" id="A0A7M7HQA8"/>
<dbReference type="AlphaFoldDB" id="A0A7M7HQA8"/>
<feature type="transmembrane region" description="Helical" evidence="5">
    <location>
        <begin position="178"/>
        <end position="197"/>
    </location>
</feature>
<dbReference type="Pfam" id="PF00892">
    <property type="entry name" value="EamA"/>
    <property type="match status" value="2"/>
</dbReference>
<evidence type="ECO:0000313" key="7">
    <source>
        <dbReference type="EnsemblMetazoa" id="XP_011682026"/>
    </source>
</evidence>
<evidence type="ECO:0000259" key="6">
    <source>
        <dbReference type="Pfam" id="PF00892"/>
    </source>
</evidence>
<dbReference type="InterPro" id="IPR037185">
    <property type="entry name" value="EmrE-like"/>
</dbReference>
<accession>A0A7M7HQA8</accession>
<dbReference type="KEGG" id="spu:105446654"/>
<keyword evidence="3 5" id="KW-1133">Transmembrane helix</keyword>
<dbReference type="RefSeq" id="XP_011682026.1">
    <property type="nucleotide sequence ID" value="XM_011683724.2"/>
</dbReference>
<sequence length="283" mass="31020">MTKLAINSTFLQITFLRTMLIGCSTLLLGILGGHWSKFRDAVLESPIRTVEWLLVRSVSSFLAMITAYAVYQRIPMGDASAIFGVTPVFTGLMGVVLLGEAWQRKHVYLALLAWTGVALIYKPKFLSRVIPFHDTRNPKMGVHSDESFYLGVAIIVPVAASLSFVLSRKLSQTIPPTLIICITSIGIAIYSCVAMVIMETVRLPPFADWKYLIPEVIAGLTSQSLLGKALQLERAAPVTLMRNSSIFFSFVFQFVLFGTVPSWASILGAFLVIVSTALLGALK</sequence>
<keyword evidence="4 5" id="KW-0472">Membrane</keyword>
<protein>
    <recommendedName>
        <fullName evidence="6">EamA domain-containing protein</fullName>
    </recommendedName>
</protein>
<evidence type="ECO:0000256" key="2">
    <source>
        <dbReference type="ARBA" id="ARBA00022692"/>
    </source>
</evidence>
<evidence type="ECO:0000256" key="1">
    <source>
        <dbReference type="ARBA" id="ARBA00004141"/>
    </source>
</evidence>
<feature type="domain" description="EamA" evidence="6">
    <location>
        <begin position="152"/>
        <end position="279"/>
    </location>
</feature>
<dbReference type="PANTHER" id="PTHR22911">
    <property type="entry name" value="ACYL-MALONYL CONDENSING ENZYME-RELATED"/>
    <property type="match status" value="1"/>
</dbReference>
<organism evidence="7 8">
    <name type="scientific">Strongylocentrotus purpuratus</name>
    <name type="common">Purple sea urchin</name>
    <dbReference type="NCBI Taxonomy" id="7668"/>
    <lineage>
        <taxon>Eukaryota</taxon>
        <taxon>Metazoa</taxon>
        <taxon>Echinodermata</taxon>
        <taxon>Eleutherozoa</taxon>
        <taxon>Echinozoa</taxon>
        <taxon>Echinoidea</taxon>
        <taxon>Euechinoidea</taxon>
        <taxon>Echinacea</taxon>
        <taxon>Camarodonta</taxon>
        <taxon>Echinidea</taxon>
        <taxon>Strongylocentrotidae</taxon>
        <taxon>Strongylocentrotus</taxon>
    </lineage>
</organism>
<dbReference type="PANTHER" id="PTHR22911:SF6">
    <property type="entry name" value="SOLUTE CARRIER FAMILY 35 MEMBER G1"/>
    <property type="match status" value="1"/>
</dbReference>
<feature type="transmembrane region" description="Helical" evidence="5">
    <location>
        <begin position="147"/>
        <end position="166"/>
    </location>
</feature>
<dbReference type="GO" id="GO:0016020">
    <property type="term" value="C:membrane"/>
    <property type="evidence" value="ECO:0000318"/>
    <property type="project" value="GO_Central"/>
</dbReference>
<evidence type="ECO:0000256" key="5">
    <source>
        <dbReference type="SAM" id="Phobius"/>
    </source>
</evidence>
<dbReference type="Proteomes" id="UP000007110">
    <property type="component" value="Unassembled WGS sequence"/>
</dbReference>
<evidence type="ECO:0000313" key="8">
    <source>
        <dbReference type="Proteomes" id="UP000007110"/>
    </source>
</evidence>
<reference evidence="7" key="2">
    <citation type="submission" date="2021-01" db="UniProtKB">
        <authorList>
            <consortium name="EnsemblMetazoa"/>
        </authorList>
    </citation>
    <scope>IDENTIFICATION</scope>
</reference>
<comment type="subcellular location">
    <subcellularLocation>
        <location evidence="1">Membrane</location>
        <topology evidence="1">Multi-pass membrane protein</topology>
    </subcellularLocation>
</comment>
<reference evidence="8" key="1">
    <citation type="submission" date="2015-02" db="EMBL/GenBank/DDBJ databases">
        <title>Genome sequencing for Strongylocentrotus purpuratus.</title>
        <authorList>
            <person name="Murali S."/>
            <person name="Liu Y."/>
            <person name="Vee V."/>
            <person name="English A."/>
            <person name="Wang M."/>
            <person name="Skinner E."/>
            <person name="Han Y."/>
            <person name="Muzny D.M."/>
            <person name="Worley K.C."/>
            <person name="Gibbs R.A."/>
        </authorList>
    </citation>
    <scope>NUCLEOTIDE SEQUENCE</scope>
</reference>
<dbReference type="SUPFAM" id="SSF103481">
    <property type="entry name" value="Multidrug resistance efflux transporter EmrE"/>
    <property type="match status" value="2"/>
</dbReference>
<dbReference type="EnsemblMetazoa" id="XM_011683724">
    <property type="protein sequence ID" value="XP_011682026"/>
    <property type="gene ID" value="LOC105446654"/>
</dbReference>
<dbReference type="OrthoDB" id="306876at2759"/>
<proteinExistence type="predicted"/>
<evidence type="ECO:0000256" key="4">
    <source>
        <dbReference type="ARBA" id="ARBA00023136"/>
    </source>
</evidence>
<feature type="domain" description="EamA" evidence="6">
    <location>
        <begin position="9"/>
        <end position="121"/>
    </location>
</feature>
<feature type="transmembrane region" description="Helical" evidence="5">
    <location>
        <begin position="53"/>
        <end position="74"/>
    </location>
</feature>
<feature type="transmembrane region" description="Helical" evidence="5">
    <location>
        <begin position="106"/>
        <end position="127"/>
    </location>
</feature>
<keyword evidence="8" id="KW-1185">Reference proteome</keyword>
<dbReference type="OMA" id="TFLQITF"/>